<evidence type="ECO:0000313" key="3">
    <source>
        <dbReference type="EMBL" id="NMX24643.1"/>
    </source>
</evidence>
<comment type="caution">
    <text evidence="3">The sequence shown here is derived from an EMBL/GenBank/DDBJ whole genome shotgun (WGS) entry which is preliminary data.</text>
</comment>
<name>A0A7Y0YRU8_STRSA</name>
<dbReference type="AlphaFoldDB" id="A0A7Y0YRU8"/>
<feature type="coiled-coil region" evidence="1">
    <location>
        <begin position="98"/>
        <end position="132"/>
    </location>
</feature>
<evidence type="ECO:0000256" key="2">
    <source>
        <dbReference type="SAM" id="MobiDB-lite"/>
    </source>
</evidence>
<proteinExistence type="predicted"/>
<feature type="region of interest" description="Disordered" evidence="2">
    <location>
        <begin position="50"/>
        <end position="73"/>
    </location>
</feature>
<gene>
    <name evidence="3" type="ORF">HGP05_02485</name>
</gene>
<reference evidence="3" key="1">
    <citation type="submission" date="2020-04" db="EMBL/GenBank/DDBJ databases">
        <authorList>
            <person name="Chakraborty B."/>
            <person name="Walker A.R."/>
            <person name="Burne R.A."/>
        </authorList>
    </citation>
    <scope>NUCLEOTIDE SEQUENCE [LARGE SCALE GENOMIC DNA]</scope>
    <source>
        <strain evidence="3">BCA8</strain>
    </source>
</reference>
<accession>A0A7Y0YRU8</accession>
<organism evidence="3">
    <name type="scientific">Streptococcus sanguinis</name>
    <dbReference type="NCBI Taxonomy" id="1305"/>
    <lineage>
        <taxon>Bacteria</taxon>
        <taxon>Bacillati</taxon>
        <taxon>Bacillota</taxon>
        <taxon>Bacilli</taxon>
        <taxon>Lactobacillales</taxon>
        <taxon>Streptococcaceae</taxon>
        <taxon>Streptococcus</taxon>
    </lineage>
</organism>
<keyword evidence="1" id="KW-0175">Coiled coil</keyword>
<evidence type="ECO:0000256" key="1">
    <source>
        <dbReference type="SAM" id="Coils"/>
    </source>
</evidence>
<sequence>MVKLFRHLLFYDKTKGETFLFKKMLSALSMGAVALSIFFAKGVKADQLVEENSSSEDATAQSAENHTSTSVVTQGEVEAAKTALDQANQATVEGQEAETAADQAVAVARNQLQEAQQNIETAESAVQSAPEALKKFKKILSLRRL</sequence>
<protein>
    <submittedName>
        <fullName evidence="3">Uncharacterized protein</fullName>
    </submittedName>
</protein>
<dbReference type="EMBL" id="JABBCN010000001">
    <property type="protein sequence ID" value="NMX24643.1"/>
    <property type="molecule type" value="Genomic_DNA"/>
</dbReference>